<gene>
    <name evidence="1" type="ORF">HDA32_001635</name>
</gene>
<organism evidence="1 2">
    <name type="scientific">Spinactinospora alkalitolerans</name>
    <dbReference type="NCBI Taxonomy" id="687207"/>
    <lineage>
        <taxon>Bacteria</taxon>
        <taxon>Bacillati</taxon>
        <taxon>Actinomycetota</taxon>
        <taxon>Actinomycetes</taxon>
        <taxon>Streptosporangiales</taxon>
        <taxon>Nocardiopsidaceae</taxon>
        <taxon>Spinactinospora</taxon>
    </lineage>
</organism>
<evidence type="ECO:0000313" key="1">
    <source>
        <dbReference type="EMBL" id="NYE46515.1"/>
    </source>
</evidence>
<dbReference type="PANTHER" id="PTHR31118:SF32">
    <property type="entry name" value="KYNURENINE FORMAMIDASE"/>
    <property type="match status" value="1"/>
</dbReference>
<comment type="caution">
    <text evidence="1">The sequence shown here is derived from an EMBL/GenBank/DDBJ whole genome shotgun (WGS) entry which is preliminary data.</text>
</comment>
<dbReference type="SUPFAM" id="SSF102198">
    <property type="entry name" value="Putative cyclase"/>
    <property type="match status" value="1"/>
</dbReference>
<name>A0A852TSK5_9ACTN</name>
<dbReference type="Proteomes" id="UP000589036">
    <property type="component" value="Unassembled WGS sequence"/>
</dbReference>
<evidence type="ECO:0000313" key="2">
    <source>
        <dbReference type="Proteomes" id="UP000589036"/>
    </source>
</evidence>
<sequence>MRISRIIDLSRSIGPGTQVYPGDPVPRLSPAATVAEDGYNLLHVSMGSQSGTHADAPRHFFDGGARIDELPLELFTGPAVVVEAAGRTDRSPITRADLEPWDPEFGPGAVVLLRTGWSRHYGTRRYFAHPHLTGEAARHLVDAGVRTIGIDAPNPDPTPDEDHPSQAWPVHRAVLGAGGVIIENLCGLERIDFPAPLFSALPIALEGADGAPVRAVAMRME</sequence>
<dbReference type="RefSeq" id="WP_179642611.1">
    <property type="nucleotide sequence ID" value="NZ_BAAAYY010000022.1"/>
</dbReference>
<protein>
    <submittedName>
        <fullName evidence="1">Kynurenine formamidase</fullName>
    </submittedName>
</protein>
<reference evidence="1 2" key="1">
    <citation type="submission" date="2020-07" db="EMBL/GenBank/DDBJ databases">
        <title>Sequencing the genomes of 1000 actinobacteria strains.</title>
        <authorList>
            <person name="Klenk H.-P."/>
        </authorList>
    </citation>
    <scope>NUCLEOTIDE SEQUENCE [LARGE SCALE GENOMIC DNA]</scope>
    <source>
        <strain evidence="1 2">CXB654</strain>
    </source>
</reference>
<proteinExistence type="predicted"/>
<dbReference type="InterPro" id="IPR007325">
    <property type="entry name" value="KFase/CYL"/>
</dbReference>
<dbReference type="InterPro" id="IPR037175">
    <property type="entry name" value="KFase_sf"/>
</dbReference>
<dbReference type="EMBL" id="JACCCC010000001">
    <property type="protein sequence ID" value="NYE46515.1"/>
    <property type="molecule type" value="Genomic_DNA"/>
</dbReference>
<accession>A0A852TSK5</accession>
<keyword evidence="2" id="KW-1185">Reference proteome</keyword>
<dbReference type="AlphaFoldDB" id="A0A852TSK5"/>
<dbReference type="Gene3D" id="3.50.30.50">
    <property type="entry name" value="Putative cyclase"/>
    <property type="match status" value="1"/>
</dbReference>
<dbReference type="GO" id="GO:0019441">
    <property type="term" value="P:L-tryptophan catabolic process to kynurenine"/>
    <property type="evidence" value="ECO:0007669"/>
    <property type="project" value="InterPro"/>
</dbReference>
<dbReference type="GO" id="GO:0004061">
    <property type="term" value="F:arylformamidase activity"/>
    <property type="evidence" value="ECO:0007669"/>
    <property type="project" value="InterPro"/>
</dbReference>
<dbReference type="Pfam" id="PF04199">
    <property type="entry name" value="Cyclase"/>
    <property type="match status" value="1"/>
</dbReference>
<dbReference type="PANTHER" id="PTHR31118">
    <property type="entry name" value="CYCLASE-LIKE PROTEIN 2"/>
    <property type="match status" value="1"/>
</dbReference>